<dbReference type="GeneID" id="93476711"/>
<evidence type="ECO:0000313" key="1">
    <source>
        <dbReference type="EMBL" id="WWP23338.1"/>
    </source>
</evidence>
<name>A0ABD8B0W8_PAEAM</name>
<reference evidence="1 2" key="1">
    <citation type="submission" date="2024-02" db="EMBL/GenBank/DDBJ databases">
        <title>Complete sequences of two Paenibacillus sp. strains and one Lysinibacillus strain isolated from the environment on STAA medium highlight biotechnological potential.</title>
        <authorList>
            <person name="Attere S.A."/>
            <person name="Piche L.C."/>
            <person name="Intertaglia L."/>
            <person name="Lami R."/>
            <person name="Charette S.J."/>
            <person name="Vincent A.T."/>
        </authorList>
    </citation>
    <scope>NUCLEOTIDE SEQUENCE [LARGE SCALE GENOMIC DNA]</scope>
    <source>
        <strain evidence="1 2">Y5S-7</strain>
    </source>
</reference>
<dbReference type="Proteomes" id="UP001364764">
    <property type="component" value="Chromosome"/>
</dbReference>
<evidence type="ECO:0000313" key="2">
    <source>
        <dbReference type="Proteomes" id="UP001364764"/>
    </source>
</evidence>
<organism evidence="1 2">
    <name type="scientific">Paenibacillus amylolyticus</name>
    <dbReference type="NCBI Taxonomy" id="1451"/>
    <lineage>
        <taxon>Bacteria</taxon>
        <taxon>Bacillati</taxon>
        <taxon>Bacillota</taxon>
        <taxon>Bacilli</taxon>
        <taxon>Bacillales</taxon>
        <taxon>Paenibacillaceae</taxon>
        <taxon>Paenibacillus</taxon>
    </lineage>
</organism>
<dbReference type="RefSeq" id="WP_338708776.1">
    <property type="nucleotide sequence ID" value="NZ_CP145892.1"/>
</dbReference>
<dbReference type="EMBL" id="CP145892">
    <property type="protein sequence ID" value="WWP23338.1"/>
    <property type="molecule type" value="Genomic_DNA"/>
</dbReference>
<accession>A0ABD8B0W8</accession>
<gene>
    <name evidence="1" type="ORF">V6668_14560</name>
</gene>
<proteinExistence type="predicted"/>
<dbReference type="AlphaFoldDB" id="A0ABD8B0W8"/>
<protein>
    <submittedName>
        <fullName evidence="1">Uncharacterized protein</fullName>
    </submittedName>
</protein>
<sequence>MYMNERAGGLADQRISKVWGLNEPIHIPIANSPQGAVQEFRGESYTSQFIHQEAVDGGMILFTHKKGRENNSNLQMEYTRKNIFGWKWVWGGGYSINESVESKFALNYMSIPKLEKISAPFPMLFGDIIDSTIKRVTVEIKQNGKPATFDVKLVDAGENQQIWYAFLPSSANPPYTIKAYDEKESLLINKDIEEADGFGSLFIE</sequence>